<proteinExistence type="predicted"/>
<gene>
    <name evidence="2" type="ORF">NCTC9617_05108</name>
</gene>
<dbReference type="InterPro" id="IPR021306">
    <property type="entry name" value="DUF2878"/>
</dbReference>
<keyword evidence="1" id="KW-1133">Transmembrane helix</keyword>
<dbReference type="EMBL" id="UGNC01000005">
    <property type="protein sequence ID" value="STW48509.1"/>
    <property type="molecule type" value="Genomic_DNA"/>
</dbReference>
<dbReference type="AlphaFoldDB" id="A0A378FXF4"/>
<name>A0A378FXF4_KLEPN</name>
<sequence>MTRPAQHLLMALAFDVYWTLVVMLRERGLLIWLTLAIFAWLRLPATSRPPALLLAAAGCGLDACWALAGLIDFRGDSLLPLWMVALWLMFAVVWTRLTRTATLPGWVLATAATLGGPVAYLIGARLGAMTLLVPTALAVAAMACGWLVIMLLFHLGMGRQKMRFALLLLWLTVLAPAAHAADWLAWRRVGEAILTWGPFTVYHSQLRTPNGRYDGPQQDRALIITYQRDIDREALVDATRDQWQAQGILQQEPRSEAWLRMLQGIWPDVAPGSQLAFVVRGGEGQFWYRASAAQTAFTPLGPRQSAAFSTRFLAIWLDPRTTYPELRQQLIGGTP</sequence>
<protein>
    <submittedName>
        <fullName evidence="2">Protein of uncharacterized function (DUF2878)</fullName>
    </submittedName>
</protein>
<feature type="transmembrane region" description="Helical" evidence="1">
    <location>
        <begin position="7"/>
        <end position="23"/>
    </location>
</feature>
<feature type="transmembrane region" description="Helical" evidence="1">
    <location>
        <begin position="29"/>
        <end position="45"/>
    </location>
</feature>
<evidence type="ECO:0000256" key="1">
    <source>
        <dbReference type="SAM" id="Phobius"/>
    </source>
</evidence>
<evidence type="ECO:0000313" key="2">
    <source>
        <dbReference type="EMBL" id="STW48509.1"/>
    </source>
</evidence>
<feature type="transmembrane region" description="Helical" evidence="1">
    <location>
        <begin position="52"/>
        <end position="71"/>
    </location>
</feature>
<organism evidence="2 3">
    <name type="scientific">Klebsiella pneumoniae</name>
    <dbReference type="NCBI Taxonomy" id="573"/>
    <lineage>
        <taxon>Bacteria</taxon>
        <taxon>Pseudomonadati</taxon>
        <taxon>Pseudomonadota</taxon>
        <taxon>Gammaproteobacteria</taxon>
        <taxon>Enterobacterales</taxon>
        <taxon>Enterobacteriaceae</taxon>
        <taxon>Klebsiella/Raoultella group</taxon>
        <taxon>Klebsiella</taxon>
        <taxon>Klebsiella pneumoniae complex</taxon>
    </lineage>
</organism>
<dbReference type="Pfam" id="PF11086">
    <property type="entry name" value="DUF2878"/>
    <property type="match status" value="1"/>
</dbReference>
<feature type="transmembrane region" description="Helical" evidence="1">
    <location>
        <begin position="165"/>
        <end position="186"/>
    </location>
</feature>
<dbReference type="Proteomes" id="UP000255167">
    <property type="component" value="Unassembled WGS sequence"/>
</dbReference>
<feature type="transmembrane region" description="Helical" evidence="1">
    <location>
        <begin position="77"/>
        <end position="94"/>
    </location>
</feature>
<reference evidence="2 3" key="1">
    <citation type="submission" date="2018-06" db="EMBL/GenBank/DDBJ databases">
        <authorList>
            <consortium name="Pathogen Informatics"/>
            <person name="Doyle S."/>
        </authorList>
    </citation>
    <scope>NUCLEOTIDE SEQUENCE [LARGE SCALE GENOMIC DNA]</scope>
    <source>
        <strain evidence="2 3">NCTC9617</strain>
    </source>
</reference>
<feature type="transmembrane region" description="Helical" evidence="1">
    <location>
        <begin position="132"/>
        <end position="153"/>
    </location>
</feature>
<keyword evidence="1" id="KW-0472">Membrane</keyword>
<feature type="transmembrane region" description="Helical" evidence="1">
    <location>
        <begin position="106"/>
        <end position="126"/>
    </location>
</feature>
<evidence type="ECO:0000313" key="3">
    <source>
        <dbReference type="Proteomes" id="UP000255167"/>
    </source>
</evidence>
<accession>A0A378FXF4</accession>
<keyword evidence="1" id="KW-0812">Transmembrane</keyword>